<sequence length="96" mass="11458">MKLKTGCDQEYKNRHDEIWPEVLSLIEYSGVMEYYIFLDEETHHLFAFQKRKNGSIAHNPTTDPIMQRWWDHMADIMEVNPDNSPVVVPCQEMFKL</sequence>
<dbReference type="Proteomes" id="UP000598271">
    <property type="component" value="Unassembled WGS sequence"/>
</dbReference>
<dbReference type="AlphaFoldDB" id="A0A8J3D4X4"/>
<dbReference type="EMBL" id="BMXF01000003">
    <property type="protein sequence ID" value="GHB74947.1"/>
    <property type="molecule type" value="Genomic_DNA"/>
</dbReference>
<dbReference type="GO" id="GO:0016857">
    <property type="term" value="F:racemase and epimerase activity, acting on carbohydrates and derivatives"/>
    <property type="evidence" value="ECO:0007669"/>
    <property type="project" value="InterPro"/>
</dbReference>
<comment type="caution">
    <text evidence="1">The sequence shown here is derived from an EMBL/GenBank/DDBJ whole genome shotgun (WGS) entry which is preliminary data.</text>
</comment>
<organism evidence="1 2">
    <name type="scientific">Persicitalea jodogahamensis</name>
    <dbReference type="NCBI Taxonomy" id="402147"/>
    <lineage>
        <taxon>Bacteria</taxon>
        <taxon>Pseudomonadati</taxon>
        <taxon>Bacteroidota</taxon>
        <taxon>Cytophagia</taxon>
        <taxon>Cytophagales</taxon>
        <taxon>Spirosomataceae</taxon>
        <taxon>Persicitalea</taxon>
    </lineage>
</organism>
<dbReference type="InterPro" id="IPR008000">
    <property type="entry name" value="Rham/fucose_mutarotase"/>
</dbReference>
<proteinExistence type="predicted"/>
<evidence type="ECO:0000313" key="2">
    <source>
        <dbReference type="Proteomes" id="UP000598271"/>
    </source>
</evidence>
<dbReference type="SUPFAM" id="SSF54909">
    <property type="entry name" value="Dimeric alpha+beta barrel"/>
    <property type="match status" value="1"/>
</dbReference>
<dbReference type="Gene3D" id="3.30.70.100">
    <property type="match status" value="1"/>
</dbReference>
<name>A0A8J3D4X4_9BACT</name>
<dbReference type="PANTHER" id="PTHR34389:SF2">
    <property type="entry name" value="L-RHAMNOSE MUTAROTASE"/>
    <property type="match status" value="1"/>
</dbReference>
<reference evidence="1 2" key="1">
    <citation type="journal article" date="2014" name="Int. J. Syst. Evol. Microbiol.">
        <title>Complete genome sequence of Corynebacterium casei LMG S-19264T (=DSM 44701T), isolated from a smear-ripened cheese.</title>
        <authorList>
            <consortium name="US DOE Joint Genome Institute (JGI-PGF)"/>
            <person name="Walter F."/>
            <person name="Albersmeier A."/>
            <person name="Kalinowski J."/>
            <person name="Ruckert C."/>
        </authorList>
    </citation>
    <scope>NUCLEOTIDE SEQUENCE [LARGE SCALE GENOMIC DNA]</scope>
    <source>
        <strain evidence="1 2">KCTC 12866</strain>
    </source>
</reference>
<evidence type="ECO:0000313" key="1">
    <source>
        <dbReference type="EMBL" id="GHB74947.1"/>
    </source>
</evidence>
<gene>
    <name evidence="1" type="primary">rhaM</name>
    <name evidence="1" type="ORF">GCM10007390_30800</name>
</gene>
<dbReference type="InterPro" id="IPR011008">
    <property type="entry name" value="Dimeric_a/b-barrel"/>
</dbReference>
<accession>A0A8J3D4X4</accession>
<keyword evidence="2" id="KW-1185">Reference proteome</keyword>
<dbReference type="PANTHER" id="PTHR34389">
    <property type="entry name" value="L-RHAMNOSE MUTAROTASE"/>
    <property type="match status" value="1"/>
</dbReference>
<dbReference type="RefSeq" id="WP_189565941.1">
    <property type="nucleotide sequence ID" value="NZ_BMXF01000003.1"/>
</dbReference>
<protein>
    <submittedName>
        <fullName evidence="1">L-rhamnose mutarotase</fullName>
    </submittedName>
</protein>
<dbReference type="Pfam" id="PF05336">
    <property type="entry name" value="rhaM"/>
    <property type="match status" value="1"/>
</dbReference>
<dbReference type="GO" id="GO:0019301">
    <property type="term" value="P:rhamnose catabolic process"/>
    <property type="evidence" value="ECO:0007669"/>
    <property type="project" value="TreeGrafter"/>
</dbReference>